<protein>
    <recommendedName>
        <fullName evidence="1">Cyclic nucleotide-binding domain-containing protein</fullName>
    </recommendedName>
</protein>
<dbReference type="InterPro" id="IPR014710">
    <property type="entry name" value="RmlC-like_jellyroll"/>
</dbReference>
<dbReference type="eggNOG" id="COG0664">
    <property type="taxonomic scope" value="Bacteria"/>
</dbReference>
<dbReference type="PROSITE" id="PS50042">
    <property type="entry name" value="CNMP_BINDING_3"/>
    <property type="match status" value="1"/>
</dbReference>
<dbReference type="AlphaFoldDB" id="A0A086AFU0"/>
<dbReference type="Proteomes" id="UP000028712">
    <property type="component" value="Unassembled WGS sequence"/>
</dbReference>
<dbReference type="Gene3D" id="2.60.120.10">
    <property type="entry name" value="Jelly Rolls"/>
    <property type="match status" value="1"/>
</dbReference>
<evidence type="ECO:0000313" key="2">
    <source>
        <dbReference type="EMBL" id="KFF15554.1"/>
    </source>
</evidence>
<dbReference type="InterPro" id="IPR000595">
    <property type="entry name" value="cNMP-bd_dom"/>
</dbReference>
<evidence type="ECO:0000313" key="3">
    <source>
        <dbReference type="Proteomes" id="UP000028712"/>
    </source>
</evidence>
<name>A0A086AFU0_FLAHY</name>
<organism evidence="2 3">
    <name type="scientific">Flavobacterium hydatis</name>
    <name type="common">Cytophaga aquatilis</name>
    <dbReference type="NCBI Taxonomy" id="991"/>
    <lineage>
        <taxon>Bacteria</taxon>
        <taxon>Pseudomonadati</taxon>
        <taxon>Bacteroidota</taxon>
        <taxon>Flavobacteriia</taxon>
        <taxon>Flavobacteriales</taxon>
        <taxon>Flavobacteriaceae</taxon>
        <taxon>Flavobacterium</taxon>
    </lineage>
</organism>
<dbReference type="Pfam" id="PF00027">
    <property type="entry name" value="cNMP_binding"/>
    <property type="match status" value="1"/>
</dbReference>
<dbReference type="OrthoDB" id="663011at2"/>
<proteinExistence type="predicted"/>
<dbReference type="STRING" id="991.IW20_13810"/>
<gene>
    <name evidence="2" type="ORF">IW20_13810</name>
</gene>
<accession>A0A086AFU0</accession>
<evidence type="ECO:0000259" key="1">
    <source>
        <dbReference type="PROSITE" id="PS50042"/>
    </source>
</evidence>
<dbReference type="EMBL" id="JPRM01000020">
    <property type="protein sequence ID" value="KFF15554.1"/>
    <property type="molecule type" value="Genomic_DNA"/>
</dbReference>
<reference evidence="2 3" key="1">
    <citation type="submission" date="2014-07" db="EMBL/GenBank/DDBJ databases">
        <title>Genome of Flavobacterium hydatis DSM 2063.</title>
        <authorList>
            <person name="Pipes S.E."/>
            <person name="Stropko S.J."/>
            <person name="Newman J.D."/>
        </authorList>
    </citation>
    <scope>NUCLEOTIDE SEQUENCE [LARGE SCALE GENOMIC DNA]</scope>
    <source>
        <strain evidence="2 3">DSM 2063</strain>
    </source>
</reference>
<dbReference type="InterPro" id="IPR018490">
    <property type="entry name" value="cNMP-bd_dom_sf"/>
</dbReference>
<feature type="domain" description="Cyclic nucleotide-binding" evidence="1">
    <location>
        <begin position="28"/>
        <end position="110"/>
    </location>
</feature>
<dbReference type="SUPFAM" id="SSF51206">
    <property type="entry name" value="cAMP-binding domain-like"/>
    <property type="match status" value="1"/>
</dbReference>
<dbReference type="RefSeq" id="WP_081912487.1">
    <property type="nucleotide sequence ID" value="NZ_JBEWQG010000006.1"/>
</dbReference>
<dbReference type="CDD" id="cd00038">
    <property type="entry name" value="CAP_ED"/>
    <property type="match status" value="1"/>
</dbReference>
<sequence>MLARISIAYPKFGDVIANYKEFWSEINIPSKQTVLKEGDVSNALYFVVKGSMRLSNNSNGNEITIQFFFENDFVASFESFLKDTPSFFSLDTIENTTVLVIKKEHWKIIMDENPFLKELFFDFTSDRFINYIHHFLSYIKEKPEERYQNLLKNKSHILKRVPLQYVASYLGITTVSLSRIRARKNKK</sequence>
<comment type="caution">
    <text evidence="2">The sequence shown here is derived from an EMBL/GenBank/DDBJ whole genome shotgun (WGS) entry which is preliminary data.</text>
</comment>